<evidence type="ECO:0008006" key="4">
    <source>
        <dbReference type="Google" id="ProtNLM"/>
    </source>
</evidence>
<protein>
    <recommendedName>
        <fullName evidence="4">Phage tail protein</fullName>
    </recommendedName>
</protein>
<evidence type="ECO:0000313" key="2">
    <source>
        <dbReference type="EMBL" id="VVE87559.1"/>
    </source>
</evidence>
<organism evidence="2 3">
    <name type="scientific">Pandoraea bronchicola</name>
    <dbReference type="NCBI Taxonomy" id="2508287"/>
    <lineage>
        <taxon>Bacteria</taxon>
        <taxon>Pseudomonadati</taxon>
        <taxon>Pseudomonadota</taxon>
        <taxon>Betaproteobacteria</taxon>
        <taxon>Burkholderiales</taxon>
        <taxon>Burkholderiaceae</taxon>
        <taxon>Pandoraea</taxon>
    </lineage>
</organism>
<proteinExistence type="predicted"/>
<keyword evidence="3" id="KW-1185">Reference proteome</keyword>
<dbReference type="InterPro" id="IPR038556">
    <property type="entry name" value="TAC_Gp13-like_sf"/>
</dbReference>
<evidence type="ECO:0000313" key="3">
    <source>
        <dbReference type="Proteomes" id="UP000382040"/>
    </source>
</evidence>
<dbReference type="EMBL" id="CABPST010000002">
    <property type="protein sequence ID" value="VVE87559.1"/>
    <property type="molecule type" value="Genomic_DNA"/>
</dbReference>
<feature type="compositionally biased region" description="Polar residues" evidence="1">
    <location>
        <begin position="117"/>
        <end position="127"/>
    </location>
</feature>
<dbReference type="Gene3D" id="3.30.2220.20">
    <property type="entry name" value="Phage tail assembly chaperone gp13-like"/>
    <property type="match status" value="1"/>
</dbReference>
<accession>A0A5E5BNY1</accession>
<sequence>MLTREQILQARDLGSETVSVPEWGGDVVLGVMSGKARDSLMEAMAEPQKTSRFQALMLASTIVDDNGAQVFTAEDVEQLQGKNPDVLARLVAVAMRINNFGSQSTAAAEKNSEAAPSGSSGSDLPVN</sequence>
<dbReference type="Proteomes" id="UP000382040">
    <property type="component" value="Unassembled WGS sequence"/>
</dbReference>
<gene>
    <name evidence="2" type="ORF">PBR20603_01495</name>
</gene>
<feature type="region of interest" description="Disordered" evidence="1">
    <location>
        <begin position="104"/>
        <end position="127"/>
    </location>
</feature>
<dbReference type="RefSeq" id="WP_125899261.1">
    <property type="nucleotide sequence ID" value="NZ_CABPST010000002.1"/>
</dbReference>
<dbReference type="AlphaFoldDB" id="A0A5E5BNY1"/>
<name>A0A5E5BNY1_9BURK</name>
<dbReference type="OrthoDB" id="7584736at2"/>
<evidence type="ECO:0000256" key="1">
    <source>
        <dbReference type="SAM" id="MobiDB-lite"/>
    </source>
</evidence>
<reference evidence="2 3" key="1">
    <citation type="submission" date="2019-08" db="EMBL/GenBank/DDBJ databases">
        <authorList>
            <person name="Peeters C."/>
        </authorList>
    </citation>
    <scope>NUCLEOTIDE SEQUENCE [LARGE SCALE GENOMIC DNA]</scope>
    <source>
        <strain evidence="2 3">LMG 20603</strain>
    </source>
</reference>